<keyword evidence="3" id="KW-1185">Reference proteome</keyword>
<dbReference type="SUPFAM" id="SSF54427">
    <property type="entry name" value="NTF2-like"/>
    <property type="match status" value="1"/>
</dbReference>
<name>A0ABT0ZYW5_9PSEU</name>
<dbReference type="EMBL" id="JAGSOV010000025">
    <property type="protein sequence ID" value="MCO1655937.1"/>
    <property type="molecule type" value="Genomic_DNA"/>
</dbReference>
<dbReference type="InterPro" id="IPR032710">
    <property type="entry name" value="NTF2-like_dom_sf"/>
</dbReference>
<dbReference type="InterPro" id="IPR037401">
    <property type="entry name" value="SnoaL-like"/>
</dbReference>
<dbReference type="Pfam" id="PF12680">
    <property type="entry name" value="SnoaL_2"/>
    <property type="match status" value="1"/>
</dbReference>
<protein>
    <submittedName>
        <fullName evidence="2">Nuclear transport factor 2 family protein</fullName>
    </submittedName>
</protein>
<evidence type="ECO:0000313" key="2">
    <source>
        <dbReference type="EMBL" id="MCO1655937.1"/>
    </source>
</evidence>
<reference evidence="2" key="1">
    <citation type="submission" date="2021-04" db="EMBL/GenBank/DDBJ databases">
        <title>Pseudonocardia sp. nov., isolated from sandy soil of mangrove forest.</title>
        <authorList>
            <person name="Zan Z."/>
            <person name="Huang R."/>
            <person name="Liu W."/>
        </authorList>
    </citation>
    <scope>NUCLEOTIDE SEQUENCE</scope>
    <source>
        <strain evidence="2">S2-4</strain>
    </source>
</reference>
<dbReference type="Proteomes" id="UP001165283">
    <property type="component" value="Unassembled WGS sequence"/>
</dbReference>
<comment type="caution">
    <text evidence="2">The sequence shown here is derived from an EMBL/GenBank/DDBJ whole genome shotgun (WGS) entry which is preliminary data.</text>
</comment>
<feature type="domain" description="SnoaL-like" evidence="1">
    <location>
        <begin position="9"/>
        <end position="114"/>
    </location>
</feature>
<dbReference type="RefSeq" id="WP_252438179.1">
    <property type="nucleotide sequence ID" value="NZ_JAGSOV010000025.1"/>
</dbReference>
<organism evidence="2 3">
    <name type="scientific">Pseudonocardia humida</name>
    <dbReference type="NCBI Taxonomy" id="2800819"/>
    <lineage>
        <taxon>Bacteria</taxon>
        <taxon>Bacillati</taxon>
        <taxon>Actinomycetota</taxon>
        <taxon>Actinomycetes</taxon>
        <taxon>Pseudonocardiales</taxon>
        <taxon>Pseudonocardiaceae</taxon>
        <taxon>Pseudonocardia</taxon>
    </lineage>
</organism>
<accession>A0ABT0ZYW5</accession>
<gene>
    <name evidence="2" type="ORF">KDL28_12825</name>
</gene>
<sequence length="121" mass="13688">MTDIQAFADRYVAVWNEPDPTTRRATVDELWAPDAVEFTETREHRGHAALQERVRSAHDDLVAGQGFRFHRDGPAHGHHGTVTFRTVMRPDGGGDIAWTGLMVVRLDDDGRIREDHQFALT</sequence>
<evidence type="ECO:0000313" key="3">
    <source>
        <dbReference type="Proteomes" id="UP001165283"/>
    </source>
</evidence>
<dbReference type="Gene3D" id="3.10.450.50">
    <property type="match status" value="1"/>
</dbReference>
<proteinExistence type="predicted"/>
<evidence type="ECO:0000259" key="1">
    <source>
        <dbReference type="Pfam" id="PF12680"/>
    </source>
</evidence>